<dbReference type="Proteomes" id="UP000598297">
    <property type="component" value="Unassembled WGS sequence"/>
</dbReference>
<dbReference type="Gene3D" id="3.40.630.190">
    <property type="entry name" value="LCP protein"/>
    <property type="match status" value="1"/>
</dbReference>
<feature type="transmembrane region" description="Helical" evidence="3">
    <location>
        <begin position="52"/>
        <end position="74"/>
    </location>
</feature>
<comment type="similarity">
    <text evidence="1">Belongs to the LytR/CpsA/Psr (LCP) family.</text>
</comment>
<keyword evidence="3" id="KW-0812">Transmembrane</keyword>
<feature type="domain" description="Cell envelope-related transcriptional attenuator" evidence="4">
    <location>
        <begin position="130"/>
        <end position="283"/>
    </location>
</feature>
<evidence type="ECO:0000256" key="3">
    <source>
        <dbReference type="SAM" id="Phobius"/>
    </source>
</evidence>
<sequence>MTPIPLRHEDLYDTYDPYEPAPYEPPAAPDEGGGPRRGGRRPRRRRSRFRRVLRAVSLVVLISLLGGASTYVWADSRLNSDVDLSGLPDRPAAGKGTNYLIVGSDSRAGLSARQVEDLHTGSSIGSEGRRTDSMMVLHTGAHGTTLTSLPRDSWVTVPAYVDPKTGIHHKPEKNKLNAAFSLGGPELLVRTVESNTGLRIDHYTEIGFAGFVGIVDAVGGVRMCVDRHIVDEKSGLDITKGCHTLNGREALGFVRQRHQEKEGDLGRSRNQQKFLAALATKAASRDVLLSPSAVFGTAGAGLDTLIVDESAGLPQLTRLFKAMRKVSTGQGKQLNVPVSGVGVATSKGSAIVWDKKKAARLFTELREDRPVTVGG</sequence>
<feature type="compositionally biased region" description="Basic residues" evidence="2">
    <location>
        <begin position="37"/>
        <end position="46"/>
    </location>
</feature>
<dbReference type="PANTHER" id="PTHR33392">
    <property type="entry name" value="POLYISOPRENYL-TEICHOIC ACID--PEPTIDOGLYCAN TEICHOIC ACID TRANSFERASE TAGU"/>
    <property type="match status" value="1"/>
</dbReference>
<evidence type="ECO:0000313" key="5">
    <source>
        <dbReference type="EMBL" id="NBE54936.1"/>
    </source>
</evidence>
<evidence type="ECO:0000256" key="2">
    <source>
        <dbReference type="SAM" id="MobiDB-lite"/>
    </source>
</evidence>
<dbReference type="PANTHER" id="PTHR33392:SF6">
    <property type="entry name" value="POLYISOPRENYL-TEICHOIC ACID--PEPTIDOGLYCAN TEICHOIC ACID TRANSFERASE TAGU"/>
    <property type="match status" value="1"/>
</dbReference>
<reference evidence="5" key="1">
    <citation type="submission" date="2020-01" db="EMBL/GenBank/DDBJ databases">
        <title>Whole-genome analyses of novel actinobacteria.</title>
        <authorList>
            <person name="Sahin N."/>
        </authorList>
    </citation>
    <scope>NUCLEOTIDE SEQUENCE</scope>
    <source>
        <strain evidence="5">YC537</strain>
    </source>
</reference>
<dbReference type="Pfam" id="PF03816">
    <property type="entry name" value="LytR_cpsA_psr"/>
    <property type="match status" value="1"/>
</dbReference>
<protein>
    <submittedName>
        <fullName evidence="5">LytR family transcriptional regulator</fullName>
    </submittedName>
</protein>
<feature type="region of interest" description="Disordered" evidence="2">
    <location>
        <begin position="9"/>
        <end position="46"/>
    </location>
</feature>
<evidence type="ECO:0000259" key="4">
    <source>
        <dbReference type="Pfam" id="PF03816"/>
    </source>
</evidence>
<proteinExistence type="inferred from homology"/>
<dbReference type="EMBL" id="JAAAHS010000265">
    <property type="protein sequence ID" value="NBE54936.1"/>
    <property type="molecule type" value="Genomic_DNA"/>
</dbReference>
<dbReference type="InterPro" id="IPR004474">
    <property type="entry name" value="LytR_CpsA_psr"/>
</dbReference>
<dbReference type="OrthoDB" id="9782542at2"/>
<dbReference type="InterPro" id="IPR050922">
    <property type="entry name" value="LytR/CpsA/Psr_CW_biosynth"/>
</dbReference>
<feature type="compositionally biased region" description="Pro residues" evidence="2">
    <location>
        <begin position="19"/>
        <end position="28"/>
    </location>
</feature>
<accession>A0A964XP73</accession>
<dbReference type="NCBIfam" id="TIGR00350">
    <property type="entry name" value="lytR_cpsA_psr"/>
    <property type="match status" value="1"/>
</dbReference>
<keyword evidence="3" id="KW-1133">Transmembrane helix</keyword>
<name>A0A964XP73_9ACTN</name>
<gene>
    <name evidence="5" type="ORF">GUY60_26620</name>
</gene>
<keyword evidence="3" id="KW-0472">Membrane</keyword>
<dbReference type="RefSeq" id="WP_161702230.1">
    <property type="nucleotide sequence ID" value="NZ_JAAAHS010000265.1"/>
</dbReference>
<comment type="caution">
    <text evidence="5">The sequence shown here is derived from an EMBL/GenBank/DDBJ whole genome shotgun (WGS) entry which is preliminary data.</text>
</comment>
<dbReference type="AlphaFoldDB" id="A0A964XP73"/>
<keyword evidence="6" id="KW-1185">Reference proteome</keyword>
<evidence type="ECO:0000313" key="6">
    <source>
        <dbReference type="Proteomes" id="UP000598297"/>
    </source>
</evidence>
<organism evidence="5 6">
    <name type="scientific">Streptomyces boluensis</name>
    <dbReference type="NCBI Taxonomy" id="1775135"/>
    <lineage>
        <taxon>Bacteria</taxon>
        <taxon>Bacillati</taxon>
        <taxon>Actinomycetota</taxon>
        <taxon>Actinomycetes</taxon>
        <taxon>Kitasatosporales</taxon>
        <taxon>Streptomycetaceae</taxon>
        <taxon>Streptomyces</taxon>
    </lineage>
</organism>
<evidence type="ECO:0000256" key="1">
    <source>
        <dbReference type="ARBA" id="ARBA00006068"/>
    </source>
</evidence>